<keyword evidence="9" id="KW-0862">Zinc</keyword>
<dbReference type="PRINTS" id="PR00401">
    <property type="entry name" value="SH2DOMAIN"/>
</dbReference>
<dbReference type="InterPro" id="IPR049730">
    <property type="entry name" value="SNF2/RAD54-like_C"/>
</dbReference>
<dbReference type="InterPro" id="IPR000330">
    <property type="entry name" value="SNF2_N"/>
</dbReference>
<keyword evidence="7" id="KW-0378">Hydrolase</keyword>
<protein>
    <recommendedName>
        <fullName evidence="25">Helicase-like transcription factor</fullName>
    </recommendedName>
</protein>
<keyword evidence="24" id="KW-1185">Reference proteome</keyword>
<dbReference type="Pfam" id="PF00176">
    <property type="entry name" value="SNF2-rel_dom"/>
    <property type="match status" value="1"/>
</dbReference>
<dbReference type="InterPro" id="IPR014905">
    <property type="entry name" value="HIRAN"/>
</dbReference>
<evidence type="ECO:0000256" key="2">
    <source>
        <dbReference type="ARBA" id="ARBA00008649"/>
    </source>
</evidence>
<evidence type="ECO:0000256" key="8">
    <source>
        <dbReference type="ARBA" id="ARBA00022806"/>
    </source>
</evidence>
<keyword evidence="13" id="KW-0449">Lipoprotein</keyword>
<dbReference type="PROSITE" id="PS50002">
    <property type="entry name" value="SH3"/>
    <property type="match status" value="2"/>
</dbReference>
<dbReference type="PROSITE" id="PS50001">
    <property type="entry name" value="SH2"/>
    <property type="match status" value="1"/>
</dbReference>
<dbReference type="PROSITE" id="PS50089">
    <property type="entry name" value="ZF_RING_2"/>
    <property type="match status" value="1"/>
</dbReference>
<comment type="similarity">
    <text evidence="2">Belongs to the SH3RF family.</text>
</comment>
<evidence type="ECO:0000256" key="10">
    <source>
        <dbReference type="ARBA" id="ARBA00022840"/>
    </source>
</evidence>
<dbReference type="InterPro" id="IPR001452">
    <property type="entry name" value="SH3_domain"/>
</dbReference>
<dbReference type="Gene3D" id="3.40.50.300">
    <property type="entry name" value="P-loop containing nucleotide triphosphate hydrolases"/>
    <property type="match status" value="1"/>
</dbReference>
<dbReference type="SMART" id="SM00487">
    <property type="entry name" value="DEXDc"/>
    <property type="match status" value="1"/>
</dbReference>
<evidence type="ECO:0000313" key="23">
    <source>
        <dbReference type="EMBL" id="KAL1280318.1"/>
    </source>
</evidence>
<gene>
    <name evidence="23" type="ORF">QQF64_014918</name>
</gene>
<evidence type="ECO:0000256" key="12">
    <source>
        <dbReference type="ARBA" id="ARBA00023242"/>
    </source>
</evidence>
<dbReference type="InterPro" id="IPR035564">
    <property type="entry name" value="Nck1_SH3_2"/>
</dbReference>
<dbReference type="CDD" id="cd18071">
    <property type="entry name" value="DEXHc_HLTF1_SMARC3"/>
    <property type="match status" value="1"/>
</dbReference>
<dbReference type="Pfam" id="PF14604">
    <property type="entry name" value="SH3_9"/>
    <property type="match status" value="1"/>
</dbReference>
<proteinExistence type="inferred from homology"/>
<dbReference type="Pfam" id="PF00017">
    <property type="entry name" value="SH2"/>
    <property type="match status" value="1"/>
</dbReference>
<accession>A0ABR3NTJ9</accession>
<organism evidence="23 24">
    <name type="scientific">Cirrhinus molitorella</name>
    <name type="common">mud carp</name>
    <dbReference type="NCBI Taxonomy" id="172907"/>
    <lineage>
        <taxon>Eukaryota</taxon>
        <taxon>Metazoa</taxon>
        <taxon>Chordata</taxon>
        <taxon>Craniata</taxon>
        <taxon>Vertebrata</taxon>
        <taxon>Euteleostomi</taxon>
        <taxon>Actinopterygii</taxon>
        <taxon>Neopterygii</taxon>
        <taxon>Teleostei</taxon>
        <taxon>Ostariophysi</taxon>
        <taxon>Cypriniformes</taxon>
        <taxon>Cyprinidae</taxon>
        <taxon>Labeoninae</taxon>
        <taxon>Labeonini</taxon>
        <taxon>Cirrhinus</taxon>
    </lineage>
</organism>
<dbReference type="Proteomes" id="UP001558613">
    <property type="component" value="Unassembled WGS sequence"/>
</dbReference>
<dbReference type="Pfam" id="PF00097">
    <property type="entry name" value="zf-C3HC4"/>
    <property type="match status" value="1"/>
</dbReference>
<dbReference type="PROSITE" id="PS51194">
    <property type="entry name" value="HELICASE_CTER"/>
    <property type="match status" value="1"/>
</dbReference>
<feature type="domain" description="RING-type" evidence="20">
    <location>
        <begin position="1117"/>
        <end position="1158"/>
    </location>
</feature>
<keyword evidence="3 16" id="KW-0728">SH3 domain</keyword>
<dbReference type="CDD" id="cd16509">
    <property type="entry name" value="RING-HC_HLTF"/>
    <property type="match status" value="1"/>
</dbReference>
<dbReference type="InterPro" id="IPR001841">
    <property type="entry name" value="Znf_RING"/>
</dbReference>
<evidence type="ECO:0000256" key="11">
    <source>
        <dbReference type="ARBA" id="ARBA00022843"/>
    </source>
</evidence>
<dbReference type="InterPro" id="IPR038718">
    <property type="entry name" value="SNF2-like_sf"/>
</dbReference>
<comment type="subcellular location">
    <subcellularLocation>
        <location evidence="1">Nucleus</location>
    </subcellularLocation>
</comment>
<dbReference type="InterPro" id="IPR027417">
    <property type="entry name" value="P-loop_NTPase"/>
</dbReference>
<name>A0ABR3NTJ9_9TELE</name>
<evidence type="ECO:0000313" key="24">
    <source>
        <dbReference type="Proteomes" id="UP001558613"/>
    </source>
</evidence>
<evidence type="ECO:0000256" key="7">
    <source>
        <dbReference type="ARBA" id="ARBA00022801"/>
    </source>
</evidence>
<evidence type="ECO:0000256" key="9">
    <source>
        <dbReference type="ARBA" id="ARBA00022833"/>
    </source>
</evidence>
<dbReference type="Gene3D" id="3.40.50.10810">
    <property type="entry name" value="Tandem AAA-ATPase domain"/>
    <property type="match status" value="2"/>
</dbReference>
<evidence type="ECO:0008006" key="25">
    <source>
        <dbReference type="Google" id="ProtNLM"/>
    </source>
</evidence>
<dbReference type="InterPro" id="IPR017907">
    <property type="entry name" value="Znf_RING_CS"/>
</dbReference>
<dbReference type="Pfam" id="PF08797">
    <property type="entry name" value="HIRAN"/>
    <property type="match status" value="1"/>
</dbReference>
<feature type="domain" description="SH3" evidence="19">
    <location>
        <begin position="122"/>
        <end position="181"/>
    </location>
</feature>
<sequence>MLLIIVHACSSYNPETTSLQHPARKATVRPTASRLEVEVPCYYSFRQIYKRFHTRREASERTEREKERAVACERGGLLAELGMDMANLFKHFFRIGKVKQKGCMRDLPSSAEKYDCDERLYDLNLPALVKFNYTAEREDELSLVKGTRVIVMEKCSDGWWRGTYNGLSGWFPSNYVTEDVDGTMRGDSVSSLKDRLASVGHNNNGSQVLETVQALYHFSSGNAEELNFNKDELMDVLEKPENDPEWWKCRKENGQVGLVPKNYVTVVQKTQRVLGNSGPPTSNYDIKPSMDGTFGGKPWYYGKLTRHQAEMVLNQRGVDGDFLIRDSESTPNDFSISLKAVYKNKHFKVQLKDGLYCIGQRKFSSMEDLVEHYKKAPIFTSQFEAHFCLTGVFVSGVMQSSNKSRNLNPRTAAAAPPQNPSTSFTPRYEFIDFLDVGGTMTLSQEIANLSQDSGQDLPEENVQIGSIQGTVVGLRYYTGTVNRGEMVALVRQPQNPYDRNAVMVANVYGSQVGHIKKELAAPMAYIMDNNLARVEGVVPYGETNKFSMPVNLTFWGKEENREAVHNQMRRHGFRLGTEFKGGTAQKSFGRDLLGLSSKISAIPLTVEELKNAFDKLFDDLMEDKTREMEPAGAVCTSLLPHQKQALSWMTSRENNNDLPPFWEEKSGFYFNVLTNFAVKERPEKVLGGILADDMGLGKTLTTIALIVSNFHNGKPLPLEQCEGSSMSSTCRKKSTSKDHKESHEPVSSSQLKRLHADGKSADTIEEDVPQKKAKTAKQPAKNSGNTKKGVVLLDDVDFAAALECSSSQVGPAKKSAKKGSGSGKVPSVSGGGSGARVTLIVCPLSVLSNWLDQFEQHIRADVTLKVYLYYGAERKRSVKLLSEQDVVLTTYNVLSSDYGNKSSSPLHKVKWLRVVLDEGHVIRNPNALQSKAVLDLQSERRWILSGTPIQNSLKDLYMLLSFLKLKPFDVKEWWNRIIQRPVTMGDRVGLSNLQALVKGITLRRTKNSKVAGRMLVQLPERRVFVQHVTFSEEEREEYEQVRKEGRKIIDRYLEEGTMMTNYADVLAILVRLRQYCCHPSLVGKHTRADDPGTPSELRERLINKITLVLNSGSDEECAICLDSLRQPVITYCAHVYCRPCICEVIQSEKEQARCPLCRAQINSKELVEYPGEEMEAGPVTQEHWRSSSKVDALMSNLLKLRNEDPTVKSLVVSQFTRFMDLIEVPLREYGFSFTRLDGSMAQTARSKAIQDFQDSSPGSPTIMLLSLKAGGVGLNLTAASHVYMMDPAWNPAAEDQCVDRCHRLGQTRDVVITKFIVKDSVEEKMVMIQKKKQELVDKAFGVKKPQDRKQSRTDEIRALMEI</sequence>
<dbReference type="Gene3D" id="3.30.70.2330">
    <property type="match status" value="1"/>
</dbReference>
<dbReference type="InterPro" id="IPR013083">
    <property type="entry name" value="Znf_RING/FYVE/PHD"/>
</dbReference>
<feature type="domain" description="Helicase C-terminal" evidence="22">
    <location>
        <begin position="1192"/>
        <end position="1351"/>
    </location>
</feature>
<feature type="domain" description="Helicase ATP-binding" evidence="21">
    <location>
        <begin position="838"/>
        <end position="966"/>
    </location>
</feature>
<keyword evidence="6 14" id="KW-0863">Zinc-finger</keyword>
<evidence type="ECO:0000256" key="13">
    <source>
        <dbReference type="ARBA" id="ARBA00023288"/>
    </source>
</evidence>
<feature type="region of interest" description="Disordered" evidence="17">
    <location>
        <begin position="719"/>
        <end position="786"/>
    </location>
</feature>
<dbReference type="Pfam" id="PF00018">
    <property type="entry name" value="SH3_1"/>
    <property type="match status" value="1"/>
</dbReference>
<dbReference type="SMART" id="SM00326">
    <property type="entry name" value="SH3"/>
    <property type="match status" value="2"/>
</dbReference>
<dbReference type="PROSITE" id="PS00518">
    <property type="entry name" value="ZF_RING_1"/>
    <property type="match status" value="1"/>
</dbReference>
<evidence type="ECO:0000259" key="18">
    <source>
        <dbReference type="PROSITE" id="PS50001"/>
    </source>
</evidence>
<keyword evidence="11" id="KW-0832">Ubl conjugation</keyword>
<dbReference type="InterPro" id="IPR036028">
    <property type="entry name" value="SH3-like_dom_sf"/>
</dbReference>
<evidence type="ECO:0000259" key="22">
    <source>
        <dbReference type="PROSITE" id="PS51194"/>
    </source>
</evidence>
<dbReference type="InterPro" id="IPR018957">
    <property type="entry name" value="Znf_C3HC4_RING-type"/>
</dbReference>
<feature type="domain" description="SH2" evidence="18">
    <location>
        <begin position="299"/>
        <end position="375"/>
    </location>
</feature>
<keyword evidence="5" id="KW-0547">Nucleotide-binding</keyword>
<evidence type="ECO:0000256" key="5">
    <source>
        <dbReference type="ARBA" id="ARBA00022741"/>
    </source>
</evidence>
<dbReference type="InterPro" id="IPR001650">
    <property type="entry name" value="Helicase_C-like"/>
</dbReference>
<dbReference type="InterPro" id="IPR050628">
    <property type="entry name" value="SNF2_RAD54_helicase_TF"/>
</dbReference>
<dbReference type="SUPFAM" id="SSF55550">
    <property type="entry name" value="SH2 domain"/>
    <property type="match status" value="1"/>
</dbReference>
<evidence type="ECO:0000256" key="14">
    <source>
        <dbReference type="PROSITE-ProRule" id="PRU00175"/>
    </source>
</evidence>
<dbReference type="SMART" id="SM00910">
    <property type="entry name" value="HIRAN"/>
    <property type="match status" value="1"/>
</dbReference>
<keyword evidence="4" id="KW-0479">Metal-binding</keyword>
<dbReference type="Gene3D" id="3.30.505.10">
    <property type="entry name" value="SH2 domain"/>
    <property type="match status" value="1"/>
</dbReference>
<dbReference type="Gene3D" id="2.30.30.40">
    <property type="entry name" value="SH3 Domains"/>
    <property type="match status" value="2"/>
</dbReference>
<keyword evidence="8" id="KW-0347">Helicase</keyword>
<dbReference type="SUPFAM" id="SSF50044">
    <property type="entry name" value="SH3-domain"/>
    <property type="match status" value="2"/>
</dbReference>
<dbReference type="SMART" id="SM00490">
    <property type="entry name" value="HELICc"/>
    <property type="match status" value="1"/>
</dbReference>
<feature type="domain" description="SH3" evidence="19">
    <location>
        <begin position="207"/>
        <end position="269"/>
    </location>
</feature>
<keyword evidence="10" id="KW-0067">ATP-binding</keyword>
<keyword evidence="12" id="KW-0539">Nucleus</keyword>
<dbReference type="InterPro" id="IPR000980">
    <property type="entry name" value="SH2"/>
</dbReference>
<dbReference type="InterPro" id="IPR014001">
    <property type="entry name" value="Helicase_ATP-bd"/>
</dbReference>
<evidence type="ECO:0000256" key="6">
    <source>
        <dbReference type="ARBA" id="ARBA00022771"/>
    </source>
</evidence>
<dbReference type="SUPFAM" id="SSF57850">
    <property type="entry name" value="RING/U-box"/>
    <property type="match status" value="1"/>
</dbReference>
<dbReference type="PANTHER" id="PTHR45626">
    <property type="entry name" value="TRANSCRIPTION TERMINATION FACTOR 2-RELATED"/>
    <property type="match status" value="1"/>
</dbReference>
<evidence type="ECO:0000259" key="19">
    <source>
        <dbReference type="PROSITE" id="PS50002"/>
    </source>
</evidence>
<evidence type="ECO:0000256" key="17">
    <source>
        <dbReference type="SAM" id="MobiDB-lite"/>
    </source>
</evidence>
<evidence type="ECO:0000256" key="4">
    <source>
        <dbReference type="ARBA" id="ARBA00022723"/>
    </source>
</evidence>
<dbReference type="Pfam" id="PF00271">
    <property type="entry name" value="Helicase_C"/>
    <property type="match status" value="1"/>
</dbReference>
<dbReference type="Gene3D" id="3.30.40.10">
    <property type="entry name" value="Zinc/RING finger domain, C3HC4 (zinc finger)"/>
    <property type="match status" value="1"/>
</dbReference>
<dbReference type="SUPFAM" id="SSF52540">
    <property type="entry name" value="P-loop containing nucleoside triphosphate hydrolases"/>
    <property type="match status" value="2"/>
</dbReference>
<evidence type="ECO:0000256" key="15">
    <source>
        <dbReference type="PROSITE-ProRule" id="PRU00191"/>
    </source>
</evidence>
<keyword evidence="15" id="KW-0727">SH2 domain</keyword>
<dbReference type="CDD" id="cd11901">
    <property type="entry name" value="SH3_Nck1_2"/>
    <property type="match status" value="1"/>
</dbReference>
<evidence type="ECO:0000256" key="3">
    <source>
        <dbReference type="ARBA" id="ARBA00022443"/>
    </source>
</evidence>
<evidence type="ECO:0000259" key="21">
    <source>
        <dbReference type="PROSITE" id="PS51192"/>
    </source>
</evidence>
<dbReference type="CDD" id="cd18793">
    <property type="entry name" value="SF2_C_SNF"/>
    <property type="match status" value="1"/>
</dbReference>
<feature type="region of interest" description="Disordered" evidence="17">
    <location>
        <begin position="810"/>
        <end position="832"/>
    </location>
</feature>
<evidence type="ECO:0000256" key="1">
    <source>
        <dbReference type="ARBA" id="ARBA00004123"/>
    </source>
</evidence>
<dbReference type="PROSITE" id="PS51192">
    <property type="entry name" value="HELICASE_ATP_BIND_1"/>
    <property type="match status" value="1"/>
</dbReference>
<evidence type="ECO:0000256" key="16">
    <source>
        <dbReference type="PROSITE-ProRule" id="PRU00192"/>
    </source>
</evidence>
<comment type="caution">
    <text evidence="23">The sequence shown here is derived from an EMBL/GenBank/DDBJ whole genome shotgun (WGS) entry which is preliminary data.</text>
</comment>
<dbReference type="SMART" id="SM00184">
    <property type="entry name" value="RING"/>
    <property type="match status" value="1"/>
</dbReference>
<dbReference type="PANTHER" id="PTHR45626:SF17">
    <property type="entry name" value="HELICASE-LIKE TRANSCRIPTION FACTOR"/>
    <property type="match status" value="1"/>
</dbReference>
<feature type="compositionally biased region" description="Basic and acidic residues" evidence="17">
    <location>
        <begin position="735"/>
        <end position="744"/>
    </location>
</feature>
<reference evidence="23 24" key="1">
    <citation type="submission" date="2023-09" db="EMBL/GenBank/DDBJ databases">
        <authorList>
            <person name="Wang M."/>
        </authorList>
    </citation>
    <scope>NUCLEOTIDE SEQUENCE [LARGE SCALE GENOMIC DNA]</scope>
    <source>
        <strain evidence="23">GT-2023</strain>
        <tissue evidence="23">Liver</tissue>
    </source>
</reference>
<dbReference type="EMBL" id="JAYMGO010000002">
    <property type="protein sequence ID" value="KAL1280318.1"/>
    <property type="molecule type" value="Genomic_DNA"/>
</dbReference>
<evidence type="ECO:0000259" key="20">
    <source>
        <dbReference type="PROSITE" id="PS50089"/>
    </source>
</evidence>
<dbReference type="SMART" id="SM00252">
    <property type="entry name" value="SH2"/>
    <property type="match status" value="1"/>
</dbReference>
<dbReference type="InterPro" id="IPR036860">
    <property type="entry name" value="SH2_dom_sf"/>
</dbReference>